<keyword evidence="2 6" id="KW-0812">Transmembrane</keyword>
<dbReference type="InterPro" id="IPR022764">
    <property type="entry name" value="Peptidase_S54_rhomboid_dom"/>
</dbReference>
<keyword evidence="9" id="KW-1185">Reference proteome</keyword>
<dbReference type="SUPFAM" id="SSF144091">
    <property type="entry name" value="Rhomboid-like"/>
    <property type="match status" value="1"/>
</dbReference>
<feature type="coiled-coil region" evidence="5">
    <location>
        <begin position="204"/>
        <end position="231"/>
    </location>
</feature>
<sequence length="260" mass="28050">MHLPDHDHPPDSVAQRAADWRHFRRAVGASLAFVAVLAVVHAAQAGFDARLFSVAPGSAAGLLGLLTAPLLHGSLEHLVANSVAVILLGTLAGWVYPRASLRGLPLMWLGSGLGAWLLGDPGSYHLGASGVTHGLMFLVMTLAVLRRDRAAIAASMIGFMFYGGMLLTVLPREPGVSWQSHLGGAVGGIVAAWVFRRLDPVAPRKRYSWELEEEQAAIAAARAQAEREQFESGAPDDVPVLWHRPEEERGTILEFPRRDR</sequence>
<dbReference type="InterPro" id="IPR050925">
    <property type="entry name" value="Rhomboid_protease_S54"/>
</dbReference>
<protein>
    <submittedName>
        <fullName evidence="8">Rhomboid family intramembrane serine protease</fullName>
    </submittedName>
</protein>
<keyword evidence="8" id="KW-0645">Protease</keyword>
<name>A0A518N458_9GAMM</name>
<reference evidence="8 9" key="1">
    <citation type="submission" date="2019-07" db="EMBL/GenBank/DDBJ databases">
        <title>Full genome sequence of Luteimonas sp. Gr-4.</title>
        <authorList>
            <person name="Im W.-T."/>
        </authorList>
    </citation>
    <scope>NUCLEOTIDE SEQUENCE [LARGE SCALE GENOMIC DNA]</scope>
    <source>
        <strain evidence="8 9">Gr-4</strain>
    </source>
</reference>
<dbReference type="AlphaFoldDB" id="A0A518N458"/>
<feature type="transmembrane region" description="Helical" evidence="6">
    <location>
        <begin position="124"/>
        <end position="145"/>
    </location>
</feature>
<dbReference type="RefSeq" id="WP_144891700.1">
    <property type="nucleotide sequence ID" value="NZ_CP042218.1"/>
</dbReference>
<dbReference type="GO" id="GO:0016020">
    <property type="term" value="C:membrane"/>
    <property type="evidence" value="ECO:0007669"/>
    <property type="project" value="UniProtKB-SubCell"/>
</dbReference>
<dbReference type="OrthoDB" id="465874at2"/>
<evidence type="ECO:0000256" key="4">
    <source>
        <dbReference type="ARBA" id="ARBA00023136"/>
    </source>
</evidence>
<dbReference type="GO" id="GO:0004252">
    <property type="term" value="F:serine-type endopeptidase activity"/>
    <property type="evidence" value="ECO:0007669"/>
    <property type="project" value="InterPro"/>
</dbReference>
<keyword evidence="8" id="KW-0378">Hydrolase</keyword>
<dbReference type="EMBL" id="CP042218">
    <property type="protein sequence ID" value="QDW66709.1"/>
    <property type="molecule type" value="Genomic_DNA"/>
</dbReference>
<dbReference type="Gene3D" id="1.20.1540.10">
    <property type="entry name" value="Rhomboid-like"/>
    <property type="match status" value="1"/>
</dbReference>
<proteinExistence type="predicted"/>
<evidence type="ECO:0000256" key="3">
    <source>
        <dbReference type="ARBA" id="ARBA00022989"/>
    </source>
</evidence>
<dbReference type="PANTHER" id="PTHR43731">
    <property type="entry name" value="RHOMBOID PROTEASE"/>
    <property type="match status" value="1"/>
</dbReference>
<keyword evidence="5" id="KW-0175">Coiled coil</keyword>
<evidence type="ECO:0000313" key="8">
    <source>
        <dbReference type="EMBL" id="QDW66709.1"/>
    </source>
</evidence>
<dbReference type="PANTHER" id="PTHR43731:SF9">
    <property type="entry name" value="SLR1461 PROTEIN"/>
    <property type="match status" value="1"/>
</dbReference>
<evidence type="ECO:0000256" key="1">
    <source>
        <dbReference type="ARBA" id="ARBA00004141"/>
    </source>
</evidence>
<evidence type="ECO:0000256" key="5">
    <source>
        <dbReference type="SAM" id="Coils"/>
    </source>
</evidence>
<comment type="subcellular location">
    <subcellularLocation>
        <location evidence="1">Membrane</location>
        <topology evidence="1">Multi-pass membrane protein</topology>
    </subcellularLocation>
</comment>
<evidence type="ECO:0000313" key="9">
    <source>
        <dbReference type="Proteomes" id="UP000316584"/>
    </source>
</evidence>
<dbReference type="InterPro" id="IPR035952">
    <property type="entry name" value="Rhomboid-like_sf"/>
</dbReference>
<feature type="transmembrane region" description="Helical" evidence="6">
    <location>
        <begin position="152"/>
        <end position="170"/>
    </location>
</feature>
<feature type="domain" description="Peptidase S54 rhomboid" evidence="7">
    <location>
        <begin position="63"/>
        <end position="197"/>
    </location>
</feature>
<feature type="transmembrane region" description="Helical" evidence="6">
    <location>
        <begin position="176"/>
        <end position="195"/>
    </location>
</feature>
<feature type="transmembrane region" description="Helical" evidence="6">
    <location>
        <begin position="26"/>
        <end position="45"/>
    </location>
</feature>
<keyword evidence="4 6" id="KW-0472">Membrane</keyword>
<feature type="transmembrane region" description="Helical" evidence="6">
    <location>
        <begin position="51"/>
        <end position="71"/>
    </location>
</feature>
<evidence type="ECO:0000256" key="2">
    <source>
        <dbReference type="ARBA" id="ARBA00022692"/>
    </source>
</evidence>
<gene>
    <name evidence="8" type="ORF">FPZ22_07230</name>
</gene>
<accession>A0A518N458</accession>
<dbReference type="GO" id="GO:0006508">
    <property type="term" value="P:proteolysis"/>
    <property type="evidence" value="ECO:0007669"/>
    <property type="project" value="UniProtKB-KW"/>
</dbReference>
<dbReference type="Pfam" id="PF01694">
    <property type="entry name" value="Rhomboid"/>
    <property type="match status" value="1"/>
</dbReference>
<evidence type="ECO:0000256" key="6">
    <source>
        <dbReference type="SAM" id="Phobius"/>
    </source>
</evidence>
<dbReference type="KEGG" id="lug:FPZ22_07230"/>
<evidence type="ECO:0000259" key="7">
    <source>
        <dbReference type="Pfam" id="PF01694"/>
    </source>
</evidence>
<feature type="transmembrane region" description="Helical" evidence="6">
    <location>
        <begin position="78"/>
        <end position="96"/>
    </location>
</feature>
<organism evidence="8 9">
    <name type="scientific">Luteimonas granuli</name>
    <dbReference type="NCBI Taxonomy" id="1176533"/>
    <lineage>
        <taxon>Bacteria</taxon>
        <taxon>Pseudomonadati</taxon>
        <taxon>Pseudomonadota</taxon>
        <taxon>Gammaproteobacteria</taxon>
        <taxon>Lysobacterales</taxon>
        <taxon>Lysobacteraceae</taxon>
        <taxon>Luteimonas</taxon>
    </lineage>
</organism>
<dbReference type="Proteomes" id="UP000316584">
    <property type="component" value="Chromosome"/>
</dbReference>
<keyword evidence="3 6" id="KW-1133">Transmembrane helix</keyword>